<dbReference type="InterPro" id="IPR034151">
    <property type="entry name" value="TOPRIM_DnaG_bac"/>
</dbReference>
<feature type="domain" description="Toprim" evidence="12">
    <location>
        <begin position="266"/>
        <end position="349"/>
    </location>
</feature>
<dbReference type="SMART" id="SM00400">
    <property type="entry name" value="ZnF_CHCC"/>
    <property type="match status" value="1"/>
</dbReference>
<keyword evidence="7" id="KW-0863">Zinc-finger</keyword>
<dbReference type="HOGENOM" id="CLU_013501_3_3_14"/>
<dbReference type="SUPFAM" id="SSF57783">
    <property type="entry name" value="Zinc beta-ribbon"/>
    <property type="match status" value="1"/>
</dbReference>
<dbReference type="InterPro" id="IPR050219">
    <property type="entry name" value="DnaG_primase"/>
</dbReference>
<dbReference type="GO" id="GO:1990077">
    <property type="term" value="C:primosome complex"/>
    <property type="evidence" value="ECO:0007669"/>
    <property type="project" value="UniProtKB-KW"/>
</dbReference>
<evidence type="ECO:0000256" key="6">
    <source>
        <dbReference type="ARBA" id="ARBA00022723"/>
    </source>
</evidence>
<dbReference type="GO" id="GO:0005737">
    <property type="term" value="C:cytoplasm"/>
    <property type="evidence" value="ECO:0007669"/>
    <property type="project" value="TreeGrafter"/>
</dbReference>
<dbReference type="InterPro" id="IPR006171">
    <property type="entry name" value="TOPRIM_dom"/>
</dbReference>
<dbReference type="OrthoDB" id="9803773at2"/>
<dbReference type="Gene3D" id="3.40.1360.10">
    <property type="match status" value="1"/>
</dbReference>
<dbReference type="GO" id="GO:0003899">
    <property type="term" value="F:DNA-directed RNA polymerase activity"/>
    <property type="evidence" value="ECO:0007669"/>
    <property type="project" value="InterPro"/>
</dbReference>
<keyword evidence="8" id="KW-0862">Zinc</keyword>
<keyword evidence="11" id="KW-0804">Transcription</keyword>
<keyword evidence="3" id="KW-0808">Transferase</keyword>
<evidence type="ECO:0000256" key="8">
    <source>
        <dbReference type="ARBA" id="ARBA00022833"/>
    </source>
</evidence>
<evidence type="ECO:0000256" key="10">
    <source>
        <dbReference type="ARBA" id="ARBA00023125"/>
    </source>
</evidence>
<keyword evidence="4" id="KW-0548">Nucleotidyltransferase</keyword>
<dbReference type="GO" id="GO:0003677">
    <property type="term" value="F:DNA binding"/>
    <property type="evidence" value="ECO:0007669"/>
    <property type="project" value="UniProtKB-KW"/>
</dbReference>
<evidence type="ECO:0000256" key="3">
    <source>
        <dbReference type="ARBA" id="ARBA00022679"/>
    </source>
</evidence>
<dbReference type="RefSeq" id="WP_022768998.1">
    <property type="nucleotide sequence ID" value="NC_022575.1"/>
</dbReference>
<dbReference type="SMART" id="SM00493">
    <property type="entry name" value="TOPRIM"/>
    <property type="match status" value="1"/>
</dbReference>
<dbReference type="PATRIC" id="fig|1403316.3.peg.100"/>
<evidence type="ECO:0000313" key="13">
    <source>
        <dbReference type="EMBL" id="AGX88891.1"/>
    </source>
</evidence>
<dbReference type="InterPro" id="IPR013264">
    <property type="entry name" value="DNAG_N"/>
</dbReference>
<dbReference type="Pfam" id="PF08275">
    <property type="entry name" value="DNAG_N"/>
    <property type="match status" value="1"/>
</dbReference>
<dbReference type="AlphaFoldDB" id="U5NBH1"/>
<evidence type="ECO:0000256" key="4">
    <source>
        <dbReference type="ARBA" id="ARBA00022695"/>
    </source>
</evidence>
<evidence type="ECO:0000256" key="7">
    <source>
        <dbReference type="ARBA" id="ARBA00022771"/>
    </source>
</evidence>
<evidence type="ECO:0000256" key="11">
    <source>
        <dbReference type="ARBA" id="ARBA00023163"/>
    </source>
</evidence>
<name>U5NBH1_9MOLU</name>
<dbReference type="Pfam" id="PF01807">
    <property type="entry name" value="Zn_ribbon_DnaG"/>
    <property type="match status" value="1"/>
</dbReference>
<dbReference type="InterPro" id="IPR002694">
    <property type="entry name" value="Znf_CHC2"/>
</dbReference>
<dbReference type="GO" id="GO:0000428">
    <property type="term" value="C:DNA-directed RNA polymerase complex"/>
    <property type="evidence" value="ECO:0007669"/>
    <property type="project" value="UniProtKB-KW"/>
</dbReference>
<evidence type="ECO:0000313" key="14">
    <source>
        <dbReference type="Proteomes" id="UP000017119"/>
    </source>
</evidence>
<evidence type="ECO:0000256" key="1">
    <source>
        <dbReference type="ARBA" id="ARBA00022478"/>
    </source>
</evidence>
<reference evidence="13 14" key="1">
    <citation type="journal article" date="2013" name="Genome Announc.">
        <title>Genome Sequence of Mycoplasma parvum (Formerly Eperythrozoon parvum), a Diminutive Hemoplasma of the Pig.</title>
        <authorList>
            <person name="do Nascimento N.C."/>
            <person name="Dos Santos A.P."/>
            <person name="Chu Y."/>
            <person name="Guimaraes A.M."/>
            <person name="Pagliaro A."/>
            <person name="Messick J.B."/>
        </authorList>
    </citation>
    <scope>NUCLEOTIDE SEQUENCE [LARGE SCALE GENOMIC DNA]</scope>
    <source>
        <strain evidence="13 14">Indiana</strain>
    </source>
</reference>
<keyword evidence="5" id="KW-0235">DNA replication</keyword>
<dbReference type="InterPro" id="IPR036977">
    <property type="entry name" value="DNA_primase_Znf_CHC2"/>
</dbReference>
<dbReference type="NCBIfam" id="TIGR01391">
    <property type="entry name" value="dnaG"/>
    <property type="match status" value="1"/>
</dbReference>
<dbReference type="KEGG" id="mpv:PRV_00615"/>
<dbReference type="GO" id="GO:0006269">
    <property type="term" value="P:DNA replication, synthesis of primer"/>
    <property type="evidence" value="ECO:0007669"/>
    <property type="project" value="UniProtKB-KW"/>
</dbReference>
<dbReference type="PANTHER" id="PTHR30313">
    <property type="entry name" value="DNA PRIMASE"/>
    <property type="match status" value="1"/>
</dbReference>
<keyword evidence="2" id="KW-0639">Primosome</keyword>
<sequence>MSLKSFDKSKYKVKEILQNYLSLEKRGRNFWAVCPFHDDTSPSLSISEEKNIFKCFSCGVAGDGISFIMKKENISLKEALYKAHILLKLPLEELNNIHFDSQELLFKRQLLKFNEFLLDFFESSLHSKDGKEALEYLKEKRKLSASIIKEAKLGFAPTGAKLLASLEQIKKISHDYQFINEGFLLKTGIFMKNTNNSLNSIFPIFQNRIIFPIFSKTSEIIGFSSRKLEDLRDNSPKYIHSQETALFKKTNLLYNLQDLTRVNKEDFIYLFEGFFDLLVMKLLKPNNICLALLGSEISNNGLKLLSSLSNKKIVLVLDNDRAGKNATLKLFQKLLKNELNPYILPIEYGNCKDLAEMYATDSSIALPEPILYIDWIKKNWRNLWEKKENITDIISINQIVDFLLSGLFQKNSKRSRIFLFPELNYEFAISQLSKIFDLYQLIEKTSEEEQAIEKQKKKYIEAINLSSILSREDRGWINNYSGDEDVASNDLVHQYSSILEIIEECKKDYQKLSILAKEFSNWESPLLFQYFENYQLNFTDNENSFLIKIRSSIEDLKDHLSFALEEEQIKTLELNGIIDFLELYYCLVISVIRRVKNYIVSSSTMGFPDKYDLVNQMESEELELKKDIVKIFKKLLELEEKFKEE</sequence>
<accession>U5NBH1</accession>
<proteinExistence type="predicted"/>
<dbReference type="STRING" id="1403316.PRV_00615"/>
<dbReference type="InterPro" id="IPR006295">
    <property type="entry name" value="DNA_primase_DnaG"/>
</dbReference>
<dbReference type="CDD" id="cd03364">
    <property type="entry name" value="TOPRIM_DnaG_primases"/>
    <property type="match status" value="1"/>
</dbReference>
<evidence type="ECO:0000256" key="5">
    <source>
        <dbReference type="ARBA" id="ARBA00022705"/>
    </source>
</evidence>
<evidence type="ECO:0000259" key="12">
    <source>
        <dbReference type="PROSITE" id="PS50880"/>
    </source>
</evidence>
<keyword evidence="14" id="KW-1185">Reference proteome</keyword>
<dbReference type="SUPFAM" id="SSF56731">
    <property type="entry name" value="DNA primase core"/>
    <property type="match status" value="1"/>
</dbReference>
<protein>
    <recommendedName>
        <fullName evidence="12">Toprim domain-containing protein</fullName>
    </recommendedName>
</protein>
<keyword evidence="9" id="KW-0460">Magnesium</keyword>
<evidence type="ECO:0000256" key="9">
    <source>
        <dbReference type="ARBA" id="ARBA00022842"/>
    </source>
</evidence>
<dbReference type="GO" id="GO:0008270">
    <property type="term" value="F:zinc ion binding"/>
    <property type="evidence" value="ECO:0007669"/>
    <property type="project" value="UniProtKB-KW"/>
</dbReference>
<keyword evidence="10" id="KW-0238">DNA-binding</keyword>
<evidence type="ECO:0000256" key="2">
    <source>
        <dbReference type="ARBA" id="ARBA00022515"/>
    </source>
</evidence>
<dbReference type="Gene3D" id="3.90.580.10">
    <property type="entry name" value="Zinc finger, CHC2-type domain"/>
    <property type="match status" value="1"/>
</dbReference>
<dbReference type="EMBL" id="CP006771">
    <property type="protein sequence ID" value="AGX88891.1"/>
    <property type="molecule type" value="Genomic_DNA"/>
</dbReference>
<dbReference type="PROSITE" id="PS50880">
    <property type="entry name" value="TOPRIM"/>
    <property type="match status" value="1"/>
</dbReference>
<dbReference type="InterPro" id="IPR037068">
    <property type="entry name" value="DNA_primase_core_N_sf"/>
</dbReference>
<dbReference type="Proteomes" id="UP000017119">
    <property type="component" value="Chromosome"/>
</dbReference>
<dbReference type="PANTHER" id="PTHR30313:SF2">
    <property type="entry name" value="DNA PRIMASE"/>
    <property type="match status" value="1"/>
</dbReference>
<dbReference type="Pfam" id="PF13155">
    <property type="entry name" value="Toprim_2"/>
    <property type="match status" value="1"/>
</dbReference>
<dbReference type="Gene3D" id="3.90.980.10">
    <property type="entry name" value="DNA primase, catalytic core, N-terminal domain"/>
    <property type="match status" value="1"/>
</dbReference>
<keyword evidence="1" id="KW-0240">DNA-directed RNA polymerase</keyword>
<organism evidence="13 14">
    <name type="scientific">Mycoplasma parvum str. Indiana</name>
    <dbReference type="NCBI Taxonomy" id="1403316"/>
    <lineage>
        <taxon>Bacteria</taxon>
        <taxon>Bacillati</taxon>
        <taxon>Mycoplasmatota</taxon>
        <taxon>Mollicutes</taxon>
        <taxon>Mycoplasmataceae</taxon>
        <taxon>Mycoplasma</taxon>
    </lineage>
</organism>
<gene>
    <name evidence="13" type="ORF">PRV_00615</name>
</gene>
<keyword evidence="6" id="KW-0479">Metal-binding</keyword>